<comment type="caution">
    <text evidence="1">The sequence shown here is derived from an EMBL/GenBank/DDBJ whole genome shotgun (WGS) entry which is preliminary data.</text>
</comment>
<dbReference type="EMBL" id="JANJZL010000005">
    <property type="protein sequence ID" value="MCR2044324.1"/>
    <property type="molecule type" value="Genomic_DNA"/>
</dbReference>
<keyword evidence="2" id="KW-1185">Reference proteome</keyword>
<gene>
    <name evidence="1" type="ORF">NSA23_09350</name>
</gene>
<proteinExistence type="predicted"/>
<evidence type="ECO:0000313" key="2">
    <source>
        <dbReference type="Proteomes" id="UP001142078"/>
    </source>
</evidence>
<protein>
    <submittedName>
        <fullName evidence="1">Uncharacterized protein</fullName>
    </submittedName>
</protein>
<name>A0A9X2S5H5_9FIRM</name>
<organism evidence="1 2">
    <name type="scientific">Anaerosalibacter massiliensis</name>
    <dbReference type="NCBI Taxonomy" id="1347392"/>
    <lineage>
        <taxon>Bacteria</taxon>
        <taxon>Bacillati</taxon>
        <taxon>Bacillota</taxon>
        <taxon>Tissierellia</taxon>
        <taxon>Tissierellales</taxon>
        <taxon>Sporanaerobacteraceae</taxon>
        <taxon>Anaerosalibacter</taxon>
    </lineage>
</organism>
<dbReference type="RefSeq" id="WP_257490463.1">
    <property type="nucleotide sequence ID" value="NZ_JANJZL010000005.1"/>
</dbReference>
<reference evidence="1" key="1">
    <citation type="submission" date="2022-07" db="EMBL/GenBank/DDBJ databases">
        <title>Enhanced cultured diversity of the mouse gut microbiota enables custom-made synthetic communities.</title>
        <authorList>
            <person name="Afrizal A."/>
        </authorList>
    </citation>
    <scope>NUCLEOTIDE SEQUENCE</scope>
    <source>
        <strain evidence="1">DSM 29482</strain>
    </source>
</reference>
<dbReference type="Proteomes" id="UP001142078">
    <property type="component" value="Unassembled WGS sequence"/>
</dbReference>
<dbReference type="AlphaFoldDB" id="A0A9X2S5H5"/>
<evidence type="ECO:0000313" key="1">
    <source>
        <dbReference type="EMBL" id="MCR2044324.1"/>
    </source>
</evidence>
<sequence length="103" mass="12323">MEDIIGKIINIDNETVKVKEKIEAIKRENTKEIEKSSRKMEEEIIGEAKSRGKNIYEEILKNAKEETDKIEENEMAIYKQIERIYEEKRDLIIDRLFNQIFMS</sequence>
<accession>A0A9X2S5H5</accession>